<accession>A0ABS6AWG3</accession>
<evidence type="ECO:0000313" key="13">
    <source>
        <dbReference type="Proteomes" id="UP000733379"/>
    </source>
</evidence>
<keyword evidence="5 9" id="KW-0862">Zinc</keyword>
<comment type="cofactor">
    <cofactor evidence="1 9">
        <name>Zn(2+)</name>
        <dbReference type="ChEBI" id="CHEBI:29105"/>
    </cofactor>
</comment>
<comment type="caution">
    <text evidence="12">The sequence shown here is derived from an EMBL/GenBank/DDBJ whole genome shotgun (WGS) entry which is preliminary data.</text>
</comment>
<dbReference type="CDD" id="cd08298">
    <property type="entry name" value="CAD2"/>
    <property type="match status" value="1"/>
</dbReference>
<organism evidence="12 13">
    <name type="scientific">Nocardia albiluteola</name>
    <dbReference type="NCBI Taxonomy" id="2842303"/>
    <lineage>
        <taxon>Bacteria</taxon>
        <taxon>Bacillati</taxon>
        <taxon>Actinomycetota</taxon>
        <taxon>Actinomycetes</taxon>
        <taxon>Mycobacteriales</taxon>
        <taxon>Nocardiaceae</taxon>
        <taxon>Nocardia</taxon>
    </lineage>
</organism>
<keyword evidence="6" id="KW-0560">Oxidoreductase</keyword>
<dbReference type="PANTHER" id="PTHR42940">
    <property type="entry name" value="ALCOHOL DEHYDROGENASE 1-RELATED"/>
    <property type="match status" value="1"/>
</dbReference>
<dbReference type="InterPro" id="IPR036291">
    <property type="entry name" value="NAD(P)-bd_dom_sf"/>
</dbReference>
<dbReference type="Proteomes" id="UP000733379">
    <property type="component" value="Unassembled WGS sequence"/>
</dbReference>
<dbReference type="Gene3D" id="3.90.180.10">
    <property type="entry name" value="Medium-chain alcohol dehydrogenases, catalytic domain"/>
    <property type="match status" value="1"/>
</dbReference>
<comment type="catalytic activity">
    <reaction evidence="8">
        <text>a primary alcohol + NAD(+) = an aldehyde + NADH + H(+)</text>
        <dbReference type="Rhea" id="RHEA:10736"/>
        <dbReference type="ChEBI" id="CHEBI:15378"/>
        <dbReference type="ChEBI" id="CHEBI:15734"/>
        <dbReference type="ChEBI" id="CHEBI:17478"/>
        <dbReference type="ChEBI" id="CHEBI:57540"/>
        <dbReference type="ChEBI" id="CHEBI:57945"/>
        <dbReference type="EC" id="1.1.1.1"/>
    </reaction>
</comment>
<dbReference type="InterPro" id="IPR002328">
    <property type="entry name" value="ADH_Zn_CS"/>
</dbReference>
<dbReference type="Gene3D" id="3.40.50.720">
    <property type="entry name" value="NAD(P)-binding Rossmann-like Domain"/>
    <property type="match status" value="1"/>
</dbReference>
<dbReference type="PANTHER" id="PTHR42940:SF8">
    <property type="entry name" value="VACUOLAR PROTEIN SORTING-ASSOCIATED PROTEIN 11"/>
    <property type="match status" value="1"/>
</dbReference>
<dbReference type="EC" id="1.1.1.1" evidence="3"/>
<evidence type="ECO:0000313" key="12">
    <source>
        <dbReference type="EMBL" id="MBU3062382.1"/>
    </source>
</evidence>
<dbReference type="Pfam" id="PF08240">
    <property type="entry name" value="ADH_N"/>
    <property type="match status" value="1"/>
</dbReference>
<protein>
    <recommendedName>
        <fullName evidence="3">alcohol dehydrogenase</fullName>
        <ecNumber evidence="3">1.1.1.1</ecNumber>
    </recommendedName>
</protein>
<dbReference type="SUPFAM" id="SSF51735">
    <property type="entry name" value="NAD(P)-binding Rossmann-fold domains"/>
    <property type="match status" value="1"/>
</dbReference>
<keyword evidence="13" id="KW-1185">Reference proteome</keyword>
<evidence type="ECO:0000256" key="3">
    <source>
        <dbReference type="ARBA" id="ARBA00013190"/>
    </source>
</evidence>
<dbReference type="InterPro" id="IPR014187">
    <property type="entry name" value="ADH_Zn_typ-2"/>
</dbReference>
<keyword evidence="4 9" id="KW-0479">Metal-binding</keyword>
<evidence type="ECO:0000256" key="1">
    <source>
        <dbReference type="ARBA" id="ARBA00001947"/>
    </source>
</evidence>
<feature type="domain" description="Alcohol dehydrogenase-like C-terminal" evidence="10">
    <location>
        <begin position="181"/>
        <end position="296"/>
    </location>
</feature>
<comment type="catalytic activity">
    <reaction evidence="7">
        <text>a secondary alcohol + NAD(+) = a ketone + NADH + H(+)</text>
        <dbReference type="Rhea" id="RHEA:10740"/>
        <dbReference type="ChEBI" id="CHEBI:15378"/>
        <dbReference type="ChEBI" id="CHEBI:17087"/>
        <dbReference type="ChEBI" id="CHEBI:35681"/>
        <dbReference type="ChEBI" id="CHEBI:57540"/>
        <dbReference type="ChEBI" id="CHEBI:57945"/>
        <dbReference type="EC" id="1.1.1.1"/>
    </reaction>
</comment>
<evidence type="ECO:0000256" key="5">
    <source>
        <dbReference type="ARBA" id="ARBA00022833"/>
    </source>
</evidence>
<evidence type="ECO:0000256" key="2">
    <source>
        <dbReference type="ARBA" id="ARBA00008072"/>
    </source>
</evidence>
<dbReference type="Pfam" id="PF00107">
    <property type="entry name" value="ADH_zinc_N"/>
    <property type="match status" value="1"/>
</dbReference>
<evidence type="ECO:0000256" key="7">
    <source>
        <dbReference type="ARBA" id="ARBA00049164"/>
    </source>
</evidence>
<dbReference type="InterPro" id="IPR013149">
    <property type="entry name" value="ADH-like_C"/>
</dbReference>
<evidence type="ECO:0000256" key="4">
    <source>
        <dbReference type="ARBA" id="ARBA00022723"/>
    </source>
</evidence>
<proteinExistence type="inferred from homology"/>
<dbReference type="EMBL" id="JAHKNI010000003">
    <property type="protein sequence ID" value="MBU3062382.1"/>
    <property type="molecule type" value="Genomic_DNA"/>
</dbReference>
<dbReference type="PROSITE" id="PS00059">
    <property type="entry name" value="ADH_ZINC"/>
    <property type="match status" value="1"/>
</dbReference>
<dbReference type="InterPro" id="IPR011032">
    <property type="entry name" value="GroES-like_sf"/>
</dbReference>
<dbReference type="InterPro" id="IPR013154">
    <property type="entry name" value="ADH-like_N"/>
</dbReference>
<dbReference type="NCBIfam" id="TIGR02822">
    <property type="entry name" value="adh_fam_2"/>
    <property type="match status" value="1"/>
</dbReference>
<name>A0ABS6AWG3_9NOCA</name>
<feature type="domain" description="Alcohol dehydrogenase-like N-terminal" evidence="11">
    <location>
        <begin position="28"/>
        <end position="139"/>
    </location>
</feature>
<dbReference type="SUPFAM" id="SSF50129">
    <property type="entry name" value="GroES-like"/>
    <property type="match status" value="1"/>
</dbReference>
<evidence type="ECO:0000259" key="10">
    <source>
        <dbReference type="Pfam" id="PF00107"/>
    </source>
</evidence>
<evidence type="ECO:0000259" key="11">
    <source>
        <dbReference type="Pfam" id="PF08240"/>
    </source>
</evidence>
<evidence type="ECO:0000256" key="9">
    <source>
        <dbReference type="RuleBase" id="RU361277"/>
    </source>
</evidence>
<evidence type="ECO:0000256" key="6">
    <source>
        <dbReference type="ARBA" id="ARBA00023002"/>
    </source>
</evidence>
<comment type="similarity">
    <text evidence="2 9">Belongs to the zinc-containing alcohol dehydrogenase family.</text>
</comment>
<reference evidence="12 13" key="1">
    <citation type="submission" date="2021-06" db="EMBL/GenBank/DDBJ databases">
        <title>Actinomycetes sequencing.</title>
        <authorList>
            <person name="Shan Q."/>
        </authorList>
    </citation>
    <scope>NUCLEOTIDE SEQUENCE [LARGE SCALE GENOMIC DNA]</scope>
    <source>
        <strain evidence="12 13">NEAU-G5</strain>
    </source>
</reference>
<evidence type="ECO:0000256" key="8">
    <source>
        <dbReference type="ARBA" id="ARBA00049243"/>
    </source>
</evidence>
<sequence length="336" mass="35897">MRAWAVDRPGPIGSNPLIRVERAIPQPGPGQVRVHVRVCGVCRTDLHLAEGDLEPRRHLVVPGHEVVGIVDRVGEGCFRFGEGDRIGVPWLARTCGRCRFCIAGRENLCLAPLFRGWDLDGGYAEYVVVDEAFGYAIPDAFCDNEAAPLLCAGIIGYRALRRAQLPPGGRLGIYGFGGSAHITAQVAIAEGAEVHVLTRSQEARDLALTLGVASVGGAADPPPERLDAAIMFAPVGTLVPPALEALDRGGCLAIAGIHLTDIPAINYERHLFQERTVRSVTANTRQDGIEFMELAARIPVRVSATPYPMDRANEALADLAGDRVNGAAVLVNDRAV</sequence>
<gene>
    <name evidence="12" type="ORF">KO481_12715</name>
</gene>